<name>A0A9P0TTP5_PIEBR</name>
<evidence type="ECO:0000313" key="4">
    <source>
        <dbReference type="Proteomes" id="UP001152562"/>
    </source>
</evidence>
<dbReference type="Pfam" id="PF01395">
    <property type="entry name" value="PBP_GOBP"/>
    <property type="match status" value="1"/>
</dbReference>
<dbReference type="AlphaFoldDB" id="A0A9P0TTP5"/>
<dbReference type="PANTHER" id="PTHR11857">
    <property type="entry name" value="ODORANT BINDING PROTEIN-RELATED"/>
    <property type="match status" value="1"/>
</dbReference>
<reference evidence="3" key="1">
    <citation type="submission" date="2022-05" db="EMBL/GenBank/DDBJ databases">
        <authorList>
            <person name="Okamura Y."/>
        </authorList>
    </citation>
    <scope>NUCLEOTIDE SEQUENCE</scope>
</reference>
<proteinExistence type="predicted"/>
<dbReference type="EMBL" id="CALOZG010000086">
    <property type="protein sequence ID" value="CAH4038236.1"/>
    <property type="molecule type" value="Genomic_DNA"/>
</dbReference>
<feature type="chain" id="PRO_5040252714" evidence="2">
    <location>
        <begin position="18"/>
        <end position="139"/>
    </location>
</feature>
<dbReference type="SMART" id="SM00708">
    <property type="entry name" value="PhBP"/>
    <property type="match status" value="1"/>
</dbReference>
<comment type="caution">
    <text evidence="3">The sequence shown here is derived from an EMBL/GenBank/DDBJ whole genome shotgun (WGS) entry which is preliminary data.</text>
</comment>
<keyword evidence="4" id="KW-1185">Reference proteome</keyword>
<feature type="signal peptide" evidence="2">
    <location>
        <begin position="1"/>
        <end position="17"/>
    </location>
</feature>
<dbReference type="GO" id="GO:0005549">
    <property type="term" value="F:odorant binding"/>
    <property type="evidence" value="ECO:0007669"/>
    <property type="project" value="InterPro"/>
</dbReference>
<gene>
    <name evidence="3" type="ORF">PIBRA_LOCUS13824</name>
</gene>
<evidence type="ECO:0000313" key="3">
    <source>
        <dbReference type="EMBL" id="CAH4038236.1"/>
    </source>
</evidence>
<organism evidence="3 4">
    <name type="scientific">Pieris brassicae</name>
    <name type="common">White butterfly</name>
    <name type="synonym">Large white butterfly</name>
    <dbReference type="NCBI Taxonomy" id="7116"/>
    <lineage>
        <taxon>Eukaryota</taxon>
        <taxon>Metazoa</taxon>
        <taxon>Ecdysozoa</taxon>
        <taxon>Arthropoda</taxon>
        <taxon>Hexapoda</taxon>
        <taxon>Insecta</taxon>
        <taxon>Pterygota</taxon>
        <taxon>Neoptera</taxon>
        <taxon>Endopterygota</taxon>
        <taxon>Lepidoptera</taxon>
        <taxon>Glossata</taxon>
        <taxon>Ditrysia</taxon>
        <taxon>Papilionoidea</taxon>
        <taxon>Pieridae</taxon>
        <taxon>Pierinae</taxon>
        <taxon>Pieris</taxon>
    </lineage>
</organism>
<accession>A0A9P0TTP5</accession>
<keyword evidence="1 2" id="KW-0732">Signal</keyword>
<dbReference type="CDD" id="cd23992">
    <property type="entry name" value="PBP_GOBP"/>
    <property type="match status" value="1"/>
</dbReference>
<dbReference type="InterPro" id="IPR006170">
    <property type="entry name" value="PBP/GOBP"/>
</dbReference>
<dbReference type="GO" id="GO:0005615">
    <property type="term" value="C:extracellular space"/>
    <property type="evidence" value="ECO:0007669"/>
    <property type="project" value="TreeGrafter"/>
</dbReference>
<dbReference type="InterPro" id="IPR036728">
    <property type="entry name" value="PBP_GOBP_sf"/>
</dbReference>
<protein>
    <submittedName>
        <fullName evidence="3">Uncharacterized protein</fullName>
    </submittedName>
</protein>
<dbReference type="SUPFAM" id="SSF47565">
    <property type="entry name" value="Insect pheromone/odorant-binding proteins"/>
    <property type="match status" value="1"/>
</dbReference>
<dbReference type="Gene3D" id="1.10.238.20">
    <property type="entry name" value="Pheromone/general odorant binding protein domain"/>
    <property type="match status" value="1"/>
</dbReference>
<evidence type="ECO:0000256" key="2">
    <source>
        <dbReference type="SAM" id="SignalP"/>
    </source>
</evidence>
<dbReference type="GO" id="GO:0007608">
    <property type="term" value="P:sensory perception of smell"/>
    <property type="evidence" value="ECO:0007669"/>
    <property type="project" value="TreeGrafter"/>
</dbReference>
<dbReference type="Proteomes" id="UP001152562">
    <property type="component" value="Unassembled WGS sequence"/>
</dbReference>
<sequence length="139" mass="16259">MLKLQLCVLLAILLVRGREIDYIKPPQSEISKLFEVSLTCITETNIDADTIQKLLTWNVKNTEQIRKYLFCFMHKAKYADDDGHFIIKNIMPLLGQHKKKDEFQRVIEQCNTLTGGDRFDTVYKISDCTYNKTPVYFTM</sequence>
<evidence type="ECO:0000256" key="1">
    <source>
        <dbReference type="ARBA" id="ARBA00022729"/>
    </source>
</evidence>